<dbReference type="AlphaFoldDB" id="A0A9D8PW37"/>
<proteinExistence type="predicted"/>
<feature type="region of interest" description="Disordered" evidence="1">
    <location>
        <begin position="65"/>
        <end position="84"/>
    </location>
</feature>
<comment type="caution">
    <text evidence="2">The sequence shown here is derived from an EMBL/GenBank/DDBJ whole genome shotgun (WGS) entry which is preliminary data.</text>
</comment>
<evidence type="ECO:0000313" key="2">
    <source>
        <dbReference type="EMBL" id="MBN8799063.1"/>
    </source>
</evidence>
<dbReference type="Proteomes" id="UP000664815">
    <property type="component" value="Unassembled WGS sequence"/>
</dbReference>
<name>A0A9D8PW37_9GAMM</name>
<accession>A0A9D8PW37</accession>
<evidence type="ECO:0000313" key="3">
    <source>
        <dbReference type="Proteomes" id="UP000664815"/>
    </source>
</evidence>
<dbReference type="EMBL" id="JAFKMG010000635">
    <property type="protein sequence ID" value="MBN8799063.1"/>
    <property type="molecule type" value="Genomic_DNA"/>
</dbReference>
<gene>
    <name evidence="2" type="ORF">J0H45_06860</name>
</gene>
<evidence type="ECO:0000256" key="1">
    <source>
        <dbReference type="SAM" id="MobiDB-lite"/>
    </source>
</evidence>
<reference evidence="2" key="1">
    <citation type="submission" date="2021-02" db="EMBL/GenBank/DDBJ databases">
        <title>Thiocyanate and organic carbon inputs drive convergent selection for specific autotrophic Afipia and Thiobacillus strains within complex microbiomes.</title>
        <authorList>
            <person name="Huddy R.J."/>
            <person name="Sachdeva R."/>
            <person name="Kadzinga F."/>
            <person name="Kantor R.S."/>
            <person name="Harrison S.T.L."/>
            <person name="Banfield J.F."/>
        </authorList>
    </citation>
    <scope>NUCLEOTIDE SEQUENCE</scope>
    <source>
        <strain evidence="2">SCN18_10_11_15_R1_P_69_7</strain>
    </source>
</reference>
<sequence>MFPMIPAIIAHSGDEESIRSVLREVMPEFIAVDLLLPIKDSLQQEGASAPTRILPALRDRGPISPSAFEASLNHREPGAPSFAG</sequence>
<protein>
    <submittedName>
        <fullName evidence="2">Uncharacterized protein</fullName>
    </submittedName>
</protein>
<organism evidence="2 3">
    <name type="scientific">Stenotrophomonas nitritireducens</name>
    <dbReference type="NCBI Taxonomy" id="83617"/>
    <lineage>
        <taxon>Bacteria</taxon>
        <taxon>Pseudomonadati</taxon>
        <taxon>Pseudomonadota</taxon>
        <taxon>Gammaproteobacteria</taxon>
        <taxon>Lysobacterales</taxon>
        <taxon>Lysobacteraceae</taxon>
        <taxon>Stenotrophomonas</taxon>
    </lineage>
</organism>